<sequence length="277" mass="31646">MSEVIYVETAEEAKRNPEYKHALEDLLLQIADDDYILSYRGSEWLGLAPHIEEDVAFSSMSQDMMGHAVMLYEMLEELGTGNADDLAHMRDPDGFRNSVLVERPNGPGDYADQPHYDWAYAIVRCLLYGIFKQIRLEALTRCSYVPLAQTARKMQGEHHYHMRYWHSWFQRLALSTDDARSKLTAALQQAWNDIGDLFLLGRLSASIVRFGLIEGEDILSERWIADARSMFASAQIDWPGDWGIPKQNGREGQHTNDLVKAVTTMAEVYRLDPAASW</sequence>
<name>A0A2L1U3B2_9BACL</name>
<dbReference type="EMBL" id="CP019717">
    <property type="protein sequence ID" value="QHZ52814.1"/>
    <property type="molecule type" value="Genomic_DNA"/>
</dbReference>
<dbReference type="Pfam" id="PF05138">
    <property type="entry name" value="PaaA_PaaC"/>
    <property type="match status" value="1"/>
</dbReference>
<accession>A0A2L1U3B2</accession>
<dbReference type="InterPro" id="IPR012347">
    <property type="entry name" value="Ferritin-like"/>
</dbReference>
<dbReference type="Proteomes" id="UP000239833">
    <property type="component" value="Chromosome"/>
</dbReference>
<dbReference type="PANTHER" id="PTHR30458">
    <property type="entry name" value="PHENYLACETIC ACID DEGRADATION PROTEIN PAA"/>
    <property type="match status" value="1"/>
</dbReference>
<dbReference type="InterPro" id="IPR052703">
    <property type="entry name" value="Aromatic_CoA_ox/epox"/>
</dbReference>
<dbReference type="Gene3D" id="1.20.1260.10">
    <property type="match status" value="1"/>
</dbReference>
<dbReference type="PIRSF" id="PIRSF037834">
    <property type="entry name" value="PA_CoA_Oase3"/>
    <property type="match status" value="1"/>
</dbReference>
<accession>A0A8B6WVF2</accession>
<dbReference type="STRING" id="147375.BXP28_09295"/>
<dbReference type="PANTHER" id="PTHR30458:SF0">
    <property type="entry name" value="1,2-PHENYLACETYL-COA EPOXIDASE, SUBUNIT C"/>
    <property type="match status" value="1"/>
</dbReference>
<dbReference type="InterPro" id="IPR009078">
    <property type="entry name" value="Ferritin-like_SF"/>
</dbReference>
<dbReference type="GeneID" id="64219818"/>
<dbReference type="AlphaFoldDB" id="A0A2L1U3B2"/>
<evidence type="ECO:0000313" key="1">
    <source>
        <dbReference type="EMBL" id="AVF27401.1"/>
    </source>
</evidence>
<dbReference type="SUPFAM" id="SSF47240">
    <property type="entry name" value="Ferritin-like"/>
    <property type="match status" value="1"/>
</dbReference>
<protein>
    <submittedName>
        <fullName evidence="1">Putative phenylacetate degradation protein PaaC</fullName>
    </submittedName>
</protein>
<dbReference type="RefSeq" id="WP_023483836.1">
    <property type="nucleotide sequence ID" value="NZ_CP019651.1"/>
</dbReference>
<dbReference type="InterPro" id="IPR011882">
    <property type="entry name" value="PaaC"/>
</dbReference>
<evidence type="ECO:0000313" key="4">
    <source>
        <dbReference type="Proteomes" id="UP000464330"/>
    </source>
</evidence>
<evidence type="ECO:0000313" key="2">
    <source>
        <dbReference type="EMBL" id="QHZ52814.1"/>
    </source>
</evidence>
<proteinExistence type="predicted"/>
<dbReference type="GO" id="GO:0005829">
    <property type="term" value="C:cytosol"/>
    <property type="evidence" value="ECO:0007669"/>
    <property type="project" value="TreeGrafter"/>
</dbReference>
<evidence type="ECO:0000313" key="3">
    <source>
        <dbReference type="Proteomes" id="UP000239833"/>
    </source>
</evidence>
<accession>A0A6C0QVN0</accession>
<dbReference type="EMBL" id="CP019655">
    <property type="protein sequence ID" value="AVF27401.1"/>
    <property type="molecule type" value="Genomic_DNA"/>
</dbReference>
<dbReference type="NCBIfam" id="TIGR02158">
    <property type="entry name" value="PA_CoA_Oxy3"/>
    <property type="match status" value="1"/>
</dbReference>
<dbReference type="Proteomes" id="UP000464330">
    <property type="component" value="Chromosome"/>
</dbReference>
<gene>
    <name evidence="1" type="primary">paaC</name>
    <name evidence="1" type="ORF">ERICIII_03283</name>
    <name evidence="2" type="ORF">ERICV_03716</name>
</gene>
<dbReference type="InterPro" id="IPR007814">
    <property type="entry name" value="PaaA_PaaC"/>
</dbReference>
<dbReference type="GO" id="GO:0010124">
    <property type="term" value="P:phenylacetate catabolic process"/>
    <property type="evidence" value="ECO:0007669"/>
    <property type="project" value="InterPro"/>
</dbReference>
<reference evidence="1 4" key="2">
    <citation type="journal article" date="2020" name="Int. J. Med. Microbiol.">
        <title>Discovery of Paenibacillus larvae ERIC V: Phenotypic and genomic comparison to genotypes ERIC I-IV reveal different inventories of virulence factors which correlate with epidemiological prevalences of American Foulbrood.</title>
        <authorList>
            <person name="Beims H."/>
            <person name="Bunk B."/>
            <person name="Erler S."/>
            <person name="Mohr K.I."/>
            <person name="Sproer C."/>
            <person name="Pradella S."/>
            <person name="Gunther G."/>
            <person name="Rohde M."/>
            <person name="von der Ohe W."/>
            <person name="Steinert M."/>
        </authorList>
    </citation>
    <scope>NUCLEOTIDE SEQUENCE</scope>
    <source>
        <strain evidence="1">Eric_III</strain>
        <strain evidence="2">Eric_V</strain>
    </source>
</reference>
<reference evidence="3" key="1">
    <citation type="submission" date="2017-02" db="EMBL/GenBank/DDBJ databases">
        <title>Delineation of Paenibacillus larvae strains originating from foulbrood outbreaks.</title>
        <authorList>
            <person name="Beims H."/>
            <person name="Bunk B."/>
            <person name="Sproeer C."/>
            <person name="Mohr K.I."/>
            <person name="Pradella S."/>
            <person name="Guenther G."/>
            <person name="Rohde M."/>
            <person name="von der Ohe W."/>
            <person name="Steinert M."/>
        </authorList>
    </citation>
    <scope>NUCLEOTIDE SEQUENCE [LARGE SCALE GENOMIC DNA]</scope>
    <source>
        <strain evidence="3">Eric_III</strain>
    </source>
</reference>
<organism evidence="1 3">
    <name type="scientific">Paenibacillus larvae subsp. larvae</name>
    <dbReference type="NCBI Taxonomy" id="147375"/>
    <lineage>
        <taxon>Bacteria</taxon>
        <taxon>Bacillati</taxon>
        <taxon>Bacillota</taxon>
        <taxon>Bacilli</taxon>
        <taxon>Bacillales</taxon>
        <taxon>Paenibacillaceae</taxon>
        <taxon>Paenibacillus</taxon>
    </lineage>
</organism>